<dbReference type="Pfam" id="PF26355">
    <property type="entry name" value="HTH_VMAP-M9"/>
    <property type="match status" value="1"/>
</dbReference>
<dbReference type="PATRIC" id="fig|56110.3.peg.3451"/>
<accession>K9TKF0</accession>
<dbReference type="EMBL" id="CP003607">
    <property type="protein sequence ID" value="AFY82499.1"/>
    <property type="molecule type" value="Genomic_DNA"/>
</dbReference>
<feature type="region of interest" description="Disordered" evidence="1">
    <location>
        <begin position="123"/>
        <end position="151"/>
    </location>
</feature>
<dbReference type="SUPFAM" id="SSF52540">
    <property type="entry name" value="P-loop containing nucleoside triphosphate hydrolases"/>
    <property type="match status" value="1"/>
</dbReference>
<dbReference type="STRING" id="56110.Oscil6304_2898"/>
<dbReference type="InterPro" id="IPR058651">
    <property type="entry name" value="HTH_VMAP-M9"/>
</dbReference>
<dbReference type="InParanoid" id="K9TKF0"/>
<dbReference type="GO" id="GO:0043531">
    <property type="term" value="F:ADP binding"/>
    <property type="evidence" value="ECO:0007669"/>
    <property type="project" value="InterPro"/>
</dbReference>
<gene>
    <name evidence="4" type="ORF">Oscil6304_2898</name>
</gene>
<reference evidence="4 5" key="1">
    <citation type="submission" date="2012-06" db="EMBL/GenBank/DDBJ databases">
        <title>Finished chromosome of genome of Oscillatoria acuminata PCC 6304.</title>
        <authorList>
            <consortium name="US DOE Joint Genome Institute"/>
            <person name="Gugger M."/>
            <person name="Coursin T."/>
            <person name="Rippka R."/>
            <person name="Tandeau De Marsac N."/>
            <person name="Huntemann M."/>
            <person name="Wei C.-L."/>
            <person name="Han J."/>
            <person name="Detter J.C."/>
            <person name="Han C."/>
            <person name="Tapia R."/>
            <person name="Davenport K."/>
            <person name="Daligault H."/>
            <person name="Erkkila T."/>
            <person name="Gu W."/>
            <person name="Munk A.C.C."/>
            <person name="Teshima H."/>
            <person name="Xu Y."/>
            <person name="Chain P."/>
            <person name="Chen A."/>
            <person name="Krypides N."/>
            <person name="Mavromatis K."/>
            <person name="Markowitz V."/>
            <person name="Szeto E."/>
            <person name="Ivanova N."/>
            <person name="Mikhailova N."/>
            <person name="Ovchinnikova G."/>
            <person name="Pagani I."/>
            <person name="Pati A."/>
            <person name="Goodwin L."/>
            <person name="Peters L."/>
            <person name="Pitluck S."/>
            <person name="Woyke T."/>
            <person name="Kerfeld C."/>
        </authorList>
    </citation>
    <scope>NUCLEOTIDE SEQUENCE [LARGE SCALE GENOMIC DNA]</scope>
    <source>
        <strain evidence="4 5">PCC 6304</strain>
    </source>
</reference>
<evidence type="ECO:0000259" key="2">
    <source>
        <dbReference type="Pfam" id="PF00931"/>
    </source>
</evidence>
<dbReference type="InterPro" id="IPR027417">
    <property type="entry name" value="P-loop_NTPase"/>
</dbReference>
<evidence type="ECO:0000313" key="5">
    <source>
        <dbReference type="Proteomes" id="UP000010367"/>
    </source>
</evidence>
<dbReference type="AlphaFoldDB" id="K9TKF0"/>
<protein>
    <submittedName>
        <fullName evidence="4">NB-ARC domain-containing protein</fullName>
    </submittedName>
</protein>
<dbReference type="Pfam" id="PF00931">
    <property type="entry name" value="NB-ARC"/>
    <property type="match status" value="1"/>
</dbReference>
<dbReference type="KEGG" id="oac:Oscil6304_2898"/>
<evidence type="ECO:0000313" key="4">
    <source>
        <dbReference type="EMBL" id="AFY82499.1"/>
    </source>
</evidence>
<proteinExistence type="predicted"/>
<keyword evidence="5" id="KW-1185">Reference proteome</keyword>
<dbReference type="PRINTS" id="PR00364">
    <property type="entry name" value="DISEASERSIST"/>
</dbReference>
<dbReference type="InterPro" id="IPR002182">
    <property type="entry name" value="NB-ARC"/>
</dbReference>
<sequence length="470" mass="54001">MWDNGGPKPTKPQPPLAAMEIQDALQWTDELIFDRTGKHLDSLQRVILEGAWDGKGYQDIAEEYHCSSDHVRKSASELWKLLSELLGEDIKKKNVRSLVENRIFSYNEGVYIGNNINFCSEPYNNSKKKKNRSPSTPKTQSEPRHDLSQAPDNLRFYNRTEELATLKQWILTEQSRIITLTGLSGIGKTALARQLVEEIKDNFDRILWRSHRKFPTLNALQSHIIEFIAPTSPIQNPSLINYLNSRNSFLDYLRNHRCLIILDDFQDTLTPGELVGNYCPGYQNYGRFLEEMGRFSHASCLLLLSWEQPLEIATLEAEDCSCKTLQLAGLGKSASQLLTARKLQDKPQWSRLIELYNGNPLWLNIIATAILDLFEGSVEKFLSYPPLYLGNIEPILKQHYQRLNESEQVLIRWLANQEQPVEISQKPPELLSDSDFFKAIQSLKKRNLLHKSAALTLDPVMQHYVRNLSH</sequence>
<feature type="domain" description="vWA-MoxR associated protein N-terminal HTH" evidence="3">
    <location>
        <begin position="19"/>
        <end position="101"/>
    </location>
</feature>
<name>K9TKF0_9CYAN</name>
<evidence type="ECO:0000256" key="1">
    <source>
        <dbReference type="SAM" id="MobiDB-lite"/>
    </source>
</evidence>
<dbReference type="Proteomes" id="UP000010367">
    <property type="component" value="Chromosome"/>
</dbReference>
<dbReference type="HOGENOM" id="CLU_025923_0_0_3"/>
<feature type="domain" description="NB-ARC" evidence="2">
    <location>
        <begin position="162"/>
        <end position="268"/>
    </location>
</feature>
<evidence type="ECO:0000259" key="3">
    <source>
        <dbReference type="Pfam" id="PF26355"/>
    </source>
</evidence>
<organism evidence="4 5">
    <name type="scientific">Oscillatoria acuminata PCC 6304</name>
    <dbReference type="NCBI Taxonomy" id="56110"/>
    <lineage>
        <taxon>Bacteria</taxon>
        <taxon>Bacillati</taxon>
        <taxon>Cyanobacteriota</taxon>
        <taxon>Cyanophyceae</taxon>
        <taxon>Oscillatoriophycideae</taxon>
        <taxon>Oscillatoriales</taxon>
        <taxon>Oscillatoriaceae</taxon>
        <taxon>Oscillatoria</taxon>
    </lineage>
</organism>
<dbReference type="eggNOG" id="COG1474">
    <property type="taxonomic scope" value="Bacteria"/>
</dbReference>
<dbReference type="Gene3D" id="3.40.50.300">
    <property type="entry name" value="P-loop containing nucleotide triphosphate hydrolases"/>
    <property type="match status" value="1"/>
</dbReference>